<evidence type="ECO:0000313" key="3">
    <source>
        <dbReference type="EMBL" id="QAA93098.1"/>
    </source>
</evidence>
<reference evidence="3 4" key="1">
    <citation type="submission" date="2017-08" db="EMBL/GenBank/DDBJ databases">
        <authorList>
            <person name="Park S.-J."/>
            <person name="Kim H."/>
        </authorList>
    </citation>
    <scope>NUCLEOTIDE SEQUENCE [LARGE SCALE GENOMIC DNA]</scope>
    <source>
        <strain evidence="4">ye3</strain>
    </source>
</reference>
<organism evidence="3 4">
    <name type="scientific">Pollutimonas thiosulfatoxidans</name>
    <dbReference type="NCBI Taxonomy" id="2028345"/>
    <lineage>
        <taxon>Bacteria</taxon>
        <taxon>Pseudomonadati</taxon>
        <taxon>Pseudomonadota</taxon>
        <taxon>Betaproteobacteria</taxon>
        <taxon>Burkholderiales</taxon>
        <taxon>Alcaligenaceae</taxon>
        <taxon>Pollutimonas</taxon>
    </lineage>
</organism>
<dbReference type="Proteomes" id="UP000283474">
    <property type="component" value="Chromosome"/>
</dbReference>
<evidence type="ECO:0000259" key="2">
    <source>
        <dbReference type="Pfam" id="PF12804"/>
    </source>
</evidence>
<dbReference type="CDD" id="cd04182">
    <property type="entry name" value="GT_2_like_f"/>
    <property type="match status" value="1"/>
</dbReference>
<keyword evidence="4" id="KW-1185">Reference proteome</keyword>
<accession>A0A410G9V6</accession>
<dbReference type="PANTHER" id="PTHR43777:SF1">
    <property type="entry name" value="MOLYBDENUM COFACTOR CYTIDYLYLTRANSFERASE"/>
    <property type="match status" value="1"/>
</dbReference>
<gene>
    <name evidence="3" type="ORF">CKA81_04020</name>
</gene>
<dbReference type="KEGG" id="pus:CKA81_04020"/>
<dbReference type="EMBL" id="CP022987">
    <property type="protein sequence ID" value="QAA93098.1"/>
    <property type="molecule type" value="Genomic_DNA"/>
</dbReference>
<sequence length="205" mass="22152">MKFSAIILAAGESLRMQGRHKMLLPAPVEPVVRRSTQAIAASGAHEVLVVTGHNHGPVTDALKGLSVRIIHNPNYAQGQMTSVNAGLAALTPGCDAVMVCLADQILLSSDDYAELALAYQHRPYGSILVPSFQGQRGNPVMFHSQHIPEILQGLRKLGCRKLIQDNPDAVYLHEVTHDGYVSDLDTPQDYARILKCLAEPGGFTP</sequence>
<name>A0A410G9V6_9BURK</name>
<dbReference type="OrthoDB" id="5298793at2"/>
<dbReference type="PANTHER" id="PTHR43777">
    <property type="entry name" value="MOLYBDENUM COFACTOR CYTIDYLYLTRANSFERASE"/>
    <property type="match status" value="1"/>
</dbReference>
<protein>
    <recommendedName>
        <fullName evidence="2">MobA-like NTP transferase domain-containing protein</fullName>
    </recommendedName>
</protein>
<feature type="domain" description="MobA-like NTP transferase" evidence="2">
    <location>
        <begin position="5"/>
        <end position="166"/>
    </location>
</feature>
<dbReference type="Gene3D" id="3.90.550.10">
    <property type="entry name" value="Spore Coat Polysaccharide Biosynthesis Protein SpsA, Chain A"/>
    <property type="match status" value="1"/>
</dbReference>
<dbReference type="GO" id="GO:0016779">
    <property type="term" value="F:nucleotidyltransferase activity"/>
    <property type="evidence" value="ECO:0007669"/>
    <property type="project" value="UniProtKB-ARBA"/>
</dbReference>
<keyword evidence="1" id="KW-0460">Magnesium</keyword>
<evidence type="ECO:0000256" key="1">
    <source>
        <dbReference type="ARBA" id="ARBA00022842"/>
    </source>
</evidence>
<evidence type="ECO:0000313" key="4">
    <source>
        <dbReference type="Proteomes" id="UP000283474"/>
    </source>
</evidence>
<dbReference type="InterPro" id="IPR029044">
    <property type="entry name" value="Nucleotide-diphossugar_trans"/>
</dbReference>
<dbReference type="RefSeq" id="WP_128354153.1">
    <property type="nucleotide sequence ID" value="NZ_CP022987.1"/>
</dbReference>
<dbReference type="AlphaFoldDB" id="A0A410G9V6"/>
<proteinExistence type="predicted"/>
<dbReference type="Pfam" id="PF12804">
    <property type="entry name" value="NTP_transf_3"/>
    <property type="match status" value="1"/>
</dbReference>
<dbReference type="SUPFAM" id="SSF53448">
    <property type="entry name" value="Nucleotide-diphospho-sugar transferases"/>
    <property type="match status" value="1"/>
</dbReference>
<dbReference type="InterPro" id="IPR025877">
    <property type="entry name" value="MobA-like_NTP_Trfase"/>
</dbReference>